<dbReference type="Gene3D" id="1.20.5.190">
    <property type="match status" value="1"/>
</dbReference>
<dbReference type="InterPro" id="IPR036770">
    <property type="entry name" value="Ankyrin_rpt-contain_sf"/>
</dbReference>
<dbReference type="GO" id="GO:0006357">
    <property type="term" value="P:regulation of transcription by RNA polymerase II"/>
    <property type="evidence" value="ECO:0007669"/>
    <property type="project" value="TreeGrafter"/>
</dbReference>
<dbReference type="OMA" id="GFFHKDY"/>
<sequence length="936" mass="105854">MARIVTGRLAGWEIHGFHTMKDLDVGNIMEEATTRWLRPNEIHAILCNHTYFSINVKPVNLPKSGTVILFDRKMLRNFRKDGHNWKKKKDGKTVKEAHEHLKVGNEERIHVYYAHGQDNPNFVRRCYWLLDKTQKQLVLVHYRETLEGSPITPVNSNPGSSYSKLTPVTLNSGSSYSDPSAFRIVSEETNSVANHAFYAGSDPSFIGGSTELGDSMTAINHEMRLHEINTLDWEYLLATHDPSDSAAPKIREVPCFEQQMECEIGYSISNGNLFLTNNLPGAVSSFVHPTNAVARSDSDAKLQPSVFFEGGQISSNIQRKDCEIVTEGTEESLDIFVKDGLQSQDSFGSWMNNLFDSPVPVDDPPFESPISTGHESNVSAMMNHSQSSIQEKIFSITDVSPAWAFSTEETKVMVIGFFSEEHLHLAESSFVCVLGDACVPVEMVQIGVFRCMALPCNPGLVNLYLSFDGRTPISQVFVFEYRSPLMDNPNATLEYKSNWQEFQVQMRLAHLLFFTSKSLKVSPNALKKEKKFVDETSSIDKDWANLMKAIGNSEISFPQAKDSLFELILKKKLQGWLFERVVEGSKTTDRDRQGQGVIHLCAILGYTWAVYPFSRSGFSLDFRDAHGWTALHWAAYYGREQMVAVLLSAGARPNIVTNPTSEYPGGCTTADLASKKGYDGLAAYLAEKGLIAHFNEMTLAGNASGSLQTNATEIANLGNLSEEEPYLKDTLAAYQMAADVAAHIKVAFRRNSLKLQTNAVQLINPETEARNIIAAMKIQHAFRNYETQKRMKAAVEIQHKFRTWKIRTEFLNMRRQAIRIQALFRGFQVRRQYRKILWTVGVLEKAILRWRQKRKGLCGLPVETTETIVVDPMQENDMEDFFQVSRNQAEERIERSVIHVQALFRSKQAQQEYQMMKLAYDKMIKQSWNPDDITKG</sequence>
<dbReference type="PROSITE" id="PS50096">
    <property type="entry name" value="IQ"/>
    <property type="match status" value="4"/>
</dbReference>
<evidence type="ECO:0000256" key="7">
    <source>
        <dbReference type="PROSITE-ProRule" id="PRU00023"/>
    </source>
</evidence>
<dbReference type="InterPro" id="IPR014756">
    <property type="entry name" value="Ig_E-set"/>
</dbReference>
<dbReference type="PROSITE" id="PS50088">
    <property type="entry name" value="ANK_REPEAT"/>
    <property type="match status" value="1"/>
</dbReference>
<dbReference type="GO" id="GO:0005634">
    <property type="term" value="C:nucleus"/>
    <property type="evidence" value="ECO:0007669"/>
    <property type="project" value="UniProtKB-SubCell"/>
</dbReference>
<feature type="repeat" description="ANK" evidence="7">
    <location>
        <begin position="626"/>
        <end position="658"/>
    </location>
</feature>
<keyword evidence="6" id="KW-0539">Nucleus</keyword>
<proteinExistence type="inferred from homology"/>
<dbReference type="Gene3D" id="1.25.40.20">
    <property type="entry name" value="Ankyrin repeat-containing domain"/>
    <property type="match status" value="1"/>
</dbReference>
<dbReference type="GO" id="GO:0003690">
    <property type="term" value="F:double-stranded DNA binding"/>
    <property type="evidence" value="ECO:0007669"/>
    <property type="project" value="TreeGrafter"/>
</dbReference>
<comment type="subcellular location">
    <subcellularLocation>
        <location evidence="1">Nucleus</location>
    </subcellularLocation>
</comment>
<dbReference type="Pfam" id="PF00023">
    <property type="entry name" value="Ank"/>
    <property type="match status" value="1"/>
</dbReference>
<comment type="caution">
    <text evidence="9">The sequence shown here is derived from an EMBL/GenBank/DDBJ whole genome shotgun (WGS) entry which is preliminary data.</text>
</comment>
<dbReference type="InterPro" id="IPR027417">
    <property type="entry name" value="P-loop_NTPase"/>
</dbReference>
<keyword evidence="10" id="KW-1185">Reference proteome</keyword>
<evidence type="ECO:0000256" key="2">
    <source>
        <dbReference type="ARBA" id="ARBA00008267"/>
    </source>
</evidence>
<dbReference type="PROSITE" id="PS50297">
    <property type="entry name" value="ANK_REP_REGION"/>
    <property type="match status" value="1"/>
</dbReference>
<dbReference type="CDD" id="cd23767">
    <property type="entry name" value="IQCD"/>
    <property type="match status" value="1"/>
</dbReference>
<dbReference type="SMART" id="SM01076">
    <property type="entry name" value="CG-1"/>
    <property type="match status" value="1"/>
</dbReference>
<dbReference type="PANTHER" id="PTHR23335">
    <property type="entry name" value="CALMODULIN-BINDING TRANSCRIPTION ACTIVATOR CAMTA"/>
    <property type="match status" value="1"/>
</dbReference>
<dbReference type="InterPro" id="IPR002110">
    <property type="entry name" value="Ankyrin_rpt"/>
</dbReference>
<dbReference type="Proteomes" id="UP000655225">
    <property type="component" value="Unassembled WGS sequence"/>
</dbReference>
<dbReference type="Pfam" id="PF03859">
    <property type="entry name" value="CG-1"/>
    <property type="match status" value="1"/>
</dbReference>
<dbReference type="Pfam" id="PF00612">
    <property type="entry name" value="IQ"/>
    <property type="match status" value="1"/>
</dbReference>
<dbReference type="SUPFAM" id="SSF48403">
    <property type="entry name" value="Ankyrin repeat"/>
    <property type="match status" value="1"/>
</dbReference>
<dbReference type="InterPro" id="IPR000048">
    <property type="entry name" value="IQ_motif_EF-hand-BS"/>
</dbReference>
<feature type="domain" description="CG-1" evidence="8">
    <location>
        <begin position="25"/>
        <end position="151"/>
    </location>
</feature>
<dbReference type="Gene3D" id="2.60.40.10">
    <property type="entry name" value="Immunoglobulins"/>
    <property type="match status" value="1"/>
</dbReference>
<keyword evidence="3 7" id="KW-0040">ANK repeat</keyword>
<name>A0A834YXT6_TETSI</name>
<evidence type="ECO:0000313" key="10">
    <source>
        <dbReference type="Proteomes" id="UP000655225"/>
    </source>
</evidence>
<dbReference type="InterPro" id="IPR013783">
    <property type="entry name" value="Ig-like_fold"/>
</dbReference>
<dbReference type="AlphaFoldDB" id="A0A834YXT6"/>
<dbReference type="PROSITE" id="PS51437">
    <property type="entry name" value="CG_1"/>
    <property type="match status" value="1"/>
</dbReference>
<gene>
    <name evidence="9" type="ORF">HHK36_020862</name>
</gene>
<dbReference type="InterPro" id="IPR005559">
    <property type="entry name" value="CG-1_dom"/>
</dbReference>
<keyword evidence="4" id="KW-0010">Activator</keyword>
<evidence type="ECO:0000256" key="4">
    <source>
        <dbReference type="ARBA" id="ARBA00023159"/>
    </source>
</evidence>
<evidence type="ECO:0000313" key="9">
    <source>
        <dbReference type="EMBL" id="KAF8394646.1"/>
    </source>
</evidence>
<dbReference type="GO" id="GO:0003712">
    <property type="term" value="F:transcription coregulator activity"/>
    <property type="evidence" value="ECO:0007669"/>
    <property type="project" value="TreeGrafter"/>
</dbReference>
<comment type="similarity">
    <text evidence="2">Belongs to the CAMTA family.</text>
</comment>
<evidence type="ECO:0000259" key="8">
    <source>
        <dbReference type="PROSITE" id="PS51437"/>
    </source>
</evidence>
<dbReference type="OrthoDB" id="407555at2759"/>
<accession>A0A834YXT6</accession>
<dbReference type="SUPFAM" id="SSF52540">
    <property type="entry name" value="P-loop containing nucleoside triphosphate hydrolases"/>
    <property type="match status" value="1"/>
</dbReference>
<dbReference type="PANTHER" id="PTHR23335:SF3">
    <property type="entry name" value="CALMODULIN-BINDING TRANSCRIPTION ACTIVATOR 5"/>
    <property type="match status" value="1"/>
</dbReference>
<dbReference type="EMBL" id="JABCRI010000014">
    <property type="protein sequence ID" value="KAF8394646.1"/>
    <property type="molecule type" value="Genomic_DNA"/>
</dbReference>
<organism evidence="9 10">
    <name type="scientific">Tetracentron sinense</name>
    <name type="common">Spur-leaf</name>
    <dbReference type="NCBI Taxonomy" id="13715"/>
    <lineage>
        <taxon>Eukaryota</taxon>
        <taxon>Viridiplantae</taxon>
        <taxon>Streptophyta</taxon>
        <taxon>Embryophyta</taxon>
        <taxon>Tracheophyta</taxon>
        <taxon>Spermatophyta</taxon>
        <taxon>Magnoliopsida</taxon>
        <taxon>Trochodendrales</taxon>
        <taxon>Trochodendraceae</taxon>
        <taxon>Tetracentron</taxon>
    </lineage>
</organism>
<dbReference type="SMART" id="SM00015">
    <property type="entry name" value="IQ"/>
    <property type="match status" value="3"/>
</dbReference>
<keyword evidence="5" id="KW-0804">Transcription</keyword>
<dbReference type="SMART" id="SM00248">
    <property type="entry name" value="ANK"/>
    <property type="match status" value="2"/>
</dbReference>
<evidence type="ECO:0000256" key="1">
    <source>
        <dbReference type="ARBA" id="ARBA00004123"/>
    </source>
</evidence>
<evidence type="ECO:0000256" key="6">
    <source>
        <dbReference type="ARBA" id="ARBA00023242"/>
    </source>
</evidence>
<evidence type="ECO:0000256" key="5">
    <source>
        <dbReference type="ARBA" id="ARBA00023163"/>
    </source>
</evidence>
<protein>
    <recommendedName>
        <fullName evidence="8">CG-1 domain-containing protein</fullName>
    </recommendedName>
</protein>
<reference evidence="9 10" key="1">
    <citation type="submission" date="2020-04" db="EMBL/GenBank/DDBJ databases">
        <title>Plant Genome Project.</title>
        <authorList>
            <person name="Zhang R.-G."/>
        </authorList>
    </citation>
    <scope>NUCLEOTIDE SEQUENCE [LARGE SCALE GENOMIC DNA]</scope>
    <source>
        <strain evidence="9">YNK0</strain>
        <tissue evidence="9">Leaf</tissue>
    </source>
</reference>
<dbReference type="SUPFAM" id="SSF81296">
    <property type="entry name" value="E set domains"/>
    <property type="match status" value="1"/>
</dbReference>
<evidence type="ECO:0000256" key="3">
    <source>
        <dbReference type="ARBA" id="ARBA00023043"/>
    </source>
</evidence>